<protein>
    <recommendedName>
        <fullName evidence="3">Lipoprotein</fullName>
    </recommendedName>
</protein>
<accession>A0AA34XQX3</accession>
<evidence type="ECO:0000313" key="1">
    <source>
        <dbReference type="EMBL" id="ARP40936.1"/>
    </source>
</evidence>
<evidence type="ECO:0000313" key="2">
    <source>
        <dbReference type="Proteomes" id="UP000194136"/>
    </source>
</evidence>
<dbReference type="RefSeq" id="WP_086051411.1">
    <property type="nucleotide sequence ID" value="NZ_CP017917.1"/>
</dbReference>
<evidence type="ECO:0008006" key="3">
    <source>
        <dbReference type="Google" id="ProtNLM"/>
    </source>
</evidence>
<dbReference type="AlphaFoldDB" id="A0AA34XQX3"/>
<reference evidence="1 2" key="1">
    <citation type="submission" date="2016-10" db="EMBL/GenBank/DDBJ databases">
        <title>The High Quality Genome of Vibrio splendidus K08M4.</title>
        <authorList>
            <person name="Wendling C."/>
            <person name="Chibani C.M."/>
            <person name="Hertel R."/>
            <person name="Sproer C."/>
            <person name="Bunk B."/>
            <person name="Overmann J."/>
            <person name="Roth O."/>
            <person name="Liesegang H."/>
        </authorList>
    </citation>
    <scope>NUCLEOTIDE SEQUENCE [LARGE SCALE GENOMIC DNA]</scope>
    <source>
        <strain evidence="1 2">K08M4</strain>
    </source>
</reference>
<name>A0AA34XQX3_9VIBR</name>
<gene>
    <name evidence="1" type="ORF">K08M4_42840</name>
</gene>
<organism evidence="1 2">
    <name type="scientific">Vibrio syngnathi</name>
    <dbReference type="NCBI Taxonomy" id="3034029"/>
    <lineage>
        <taxon>Bacteria</taxon>
        <taxon>Pseudomonadati</taxon>
        <taxon>Pseudomonadota</taxon>
        <taxon>Gammaproteobacteria</taxon>
        <taxon>Vibrionales</taxon>
        <taxon>Vibrionaceae</taxon>
        <taxon>Vibrio</taxon>
    </lineage>
</organism>
<sequence length="129" mass="14475">MNNHHSLIIAFTSVLLLTGCLTDTSRPFEVPQLVLFKGMYENADDNSYLLFESGQMTYQTIGNTVTRTYRIENDLINIELNSGNSRVDSGLMMRIQQEGAVLTCNQCPAVQLSNVWTRVDMPLVDSPLD</sequence>
<dbReference type="EMBL" id="CP017917">
    <property type="protein sequence ID" value="ARP40936.1"/>
    <property type="molecule type" value="Genomic_DNA"/>
</dbReference>
<keyword evidence="2" id="KW-1185">Reference proteome</keyword>
<proteinExistence type="predicted"/>
<dbReference type="Proteomes" id="UP000194136">
    <property type="component" value="Chromosome 2"/>
</dbReference>
<dbReference type="KEGG" id="vsy:K08M4_42840"/>